<evidence type="ECO:0000313" key="11">
    <source>
        <dbReference type="EMBL" id="PIV00963.1"/>
    </source>
</evidence>
<keyword evidence="3 9" id="KW-0031">Aminopeptidase</keyword>
<evidence type="ECO:0000256" key="8">
    <source>
        <dbReference type="ARBA" id="ARBA00023049"/>
    </source>
</evidence>
<dbReference type="PANTHER" id="PTHR28570:SF2">
    <property type="entry name" value="M18 FAMILY AMINOPEPTIDASE 1-RELATED"/>
    <property type="match status" value="1"/>
</dbReference>
<dbReference type="Pfam" id="PF02127">
    <property type="entry name" value="Peptidase_M18"/>
    <property type="match status" value="1"/>
</dbReference>
<dbReference type="GO" id="GO:0008270">
    <property type="term" value="F:zinc ion binding"/>
    <property type="evidence" value="ECO:0007669"/>
    <property type="project" value="InterPro"/>
</dbReference>
<dbReference type="InterPro" id="IPR001948">
    <property type="entry name" value="Peptidase_M18"/>
</dbReference>
<evidence type="ECO:0000256" key="2">
    <source>
        <dbReference type="ARBA" id="ARBA00008290"/>
    </source>
</evidence>
<dbReference type="PRINTS" id="PR00932">
    <property type="entry name" value="AMINO1PTASE"/>
</dbReference>
<dbReference type="GO" id="GO:0004177">
    <property type="term" value="F:aminopeptidase activity"/>
    <property type="evidence" value="ECO:0007669"/>
    <property type="project" value="UniProtKB-KW"/>
</dbReference>
<reference evidence="12" key="1">
    <citation type="submission" date="2017-09" db="EMBL/GenBank/DDBJ databases">
        <title>Depth-based differentiation of microbial function through sediment-hosted aquifers and enrichment of novel symbionts in the deep terrestrial subsurface.</title>
        <authorList>
            <person name="Probst A.J."/>
            <person name="Ladd B."/>
            <person name="Jarett J.K."/>
            <person name="Geller-Mcgrath D.E."/>
            <person name="Sieber C.M.K."/>
            <person name="Emerson J.B."/>
            <person name="Anantharaman K."/>
            <person name="Thomas B.C."/>
            <person name="Malmstrom R."/>
            <person name="Stieglmeier M."/>
            <person name="Klingl A."/>
            <person name="Woyke T."/>
            <person name="Ryan C.M."/>
            <person name="Banfield J.F."/>
        </authorList>
    </citation>
    <scope>NUCLEOTIDE SEQUENCE [LARGE SCALE GENOMIC DNA]</scope>
</reference>
<comment type="cofactor">
    <cofactor evidence="1 10">
        <name>Zn(2+)</name>
        <dbReference type="ChEBI" id="CHEBI:29105"/>
    </cofactor>
</comment>
<dbReference type="EC" id="3.4.11.-" evidence="10"/>
<keyword evidence="5 9" id="KW-0479">Metal-binding</keyword>
<evidence type="ECO:0000313" key="12">
    <source>
        <dbReference type="Proteomes" id="UP000229631"/>
    </source>
</evidence>
<protein>
    <recommendedName>
        <fullName evidence="10">M18 family aminopeptidase</fullName>
        <ecNumber evidence="10">3.4.11.-</ecNumber>
    </recommendedName>
</protein>
<gene>
    <name evidence="11" type="ORF">COS54_01975</name>
</gene>
<dbReference type="SUPFAM" id="SSF53187">
    <property type="entry name" value="Zn-dependent exopeptidases"/>
    <property type="match status" value="1"/>
</dbReference>
<dbReference type="GO" id="GO:0006508">
    <property type="term" value="P:proteolysis"/>
    <property type="evidence" value="ECO:0007669"/>
    <property type="project" value="UniProtKB-KW"/>
</dbReference>
<evidence type="ECO:0000256" key="4">
    <source>
        <dbReference type="ARBA" id="ARBA00022670"/>
    </source>
</evidence>
<evidence type="ECO:0000256" key="6">
    <source>
        <dbReference type="ARBA" id="ARBA00022801"/>
    </source>
</evidence>
<dbReference type="GO" id="GO:0005737">
    <property type="term" value="C:cytoplasm"/>
    <property type="evidence" value="ECO:0007669"/>
    <property type="project" value="UniProtKB-ARBA"/>
</dbReference>
<keyword evidence="8 9" id="KW-0482">Metalloprotease</keyword>
<dbReference type="EMBL" id="PEVC01000037">
    <property type="protein sequence ID" value="PIV00963.1"/>
    <property type="molecule type" value="Genomic_DNA"/>
</dbReference>
<dbReference type="InterPro" id="IPR023358">
    <property type="entry name" value="Peptidase_M18_dom2"/>
</dbReference>
<dbReference type="Gene3D" id="2.30.250.10">
    <property type="entry name" value="Aminopeptidase i, Domain 2"/>
    <property type="match status" value="1"/>
</dbReference>
<keyword evidence="6 9" id="KW-0378">Hydrolase</keyword>
<comment type="similarity">
    <text evidence="2 9">Belongs to the peptidase M18 family.</text>
</comment>
<name>A0A2M7BCY8_9BACT</name>
<evidence type="ECO:0000256" key="1">
    <source>
        <dbReference type="ARBA" id="ARBA00001947"/>
    </source>
</evidence>
<dbReference type="NCBIfam" id="NF002600">
    <property type="entry name" value="PRK02256.1"/>
    <property type="match status" value="1"/>
</dbReference>
<dbReference type="SUPFAM" id="SSF101821">
    <property type="entry name" value="Aminopeptidase/glucanase lid domain"/>
    <property type="match status" value="1"/>
</dbReference>
<keyword evidence="4 9" id="KW-0645">Protease</keyword>
<evidence type="ECO:0000256" key="3">
    <source>
        <dbReference type="ARBA" id="ARBA00022438"/>
    </source>
</evidence>
<dbReference type="PANTHER" id="PTHR28570">
    <property type="entry name" value="ASPARTYL AMINOPEPTIDASE"/>
    <property type="match status" value="1"/>
</dbReference>
<keyword evidence="7 9" id="KW-0862">Zinc</keyword>
<dbReference type="AlphaFoldDB" id="A0A2M7BCY8"/>
<proteinExistence type="inferred from homology"/>
<dbReference type="Proteomes" id="UP000229631">
    <property type="component" value="Unassembled WGS sequence"/>
</dbReference>
<evidence type="ECO:0000256" key="10">
    <source>
        <dbReference type="RuleBase" id="RU004387"/>
    </source>
</evidence>
<dbReference type="Gene3D" id="3.40.630.10">
    <property type="entry name" value="Zn peptidases"/>
    <property type="match status" value="1"/>
</dbReference>
<evidence type="ECO:0000256" key="5">
    <source>
        <dbReference type="ARBA" id="ARBA00022723"/>
    </source>
</evidence>
<evidence type="ECO:0000256" key="7">
    <source>
        <dbReference type="ARBA" id="ARBA00022833"/>
    </source>
</evidence>
<comment type="caution">
    <text evidence="11">The sequence shown here is derived from an EMBL/GenBank/DDBJ whole genome shotgun (WGS) entry which is preliminary data.</text>
</comment>
<evidence type="ECO:0000256" key="9">
    <source>
        <dbReference type="RuleBase" id="RU004386"/>
    </source>
</evidence>
<sequence>MNLKFEKKFGFEVWGKTKIEKVFAFAESYRQFLSECKTEREVVSWATKQAKNEGFEELKGFGDLSVKTSLNKRRLYGVNRDQAMVLAVFGKKPVKSGVRMIMAHIDSPRLDLKSQPLYEEEKIAWLKTQYYGGIKKYQWPALPLAIHGVIVLANGKKVLLNMGENEAEPVLTISDLLPHLAQKQMEKKLEEAVLAEDLNLIVGSQSSLKSKEGIGKDKDRVKLGVLELLNKKYGITEEDLVSADLEIVPAGSARNLGFDGSMILGYGQDDRVCAYTALEAFLTIKDPVYSTLLVLTDKEETGSEGNTSAISNFIPDFISEMIFKEEGKHDENTLRDCLAQSKAVSADVTVAYDPDYPDAFDPKNTARLGAGITMEKYTGRRGKSDTSEASAEYLAEIRQIFSQNNILWQTGGMGKVDLGGGGTIAMFLARYNMDVVDAGPAILSMHSPFEVSSKIDIYASFEAYKAFYGKL</sequence>
<organism evidence="11 12">
    <name type="scientific">Candidatus Shapirobacteria bacterium CG03_land_8_20_14_0_80_39_12</name>
    <dbReference type="NCBI Taxonomy" id="1974879"/>
    <lineage>
        <taxon>Bacteria</taxon>
        <taxon>Candidatus Shapironibacteriota</taxon>
    </lineage>
</organism>
<dbReference type="GO" id="GO:0008237">
    <property type="term" value="F:metallopeptidase activity"/>
    <property type="evidence" value="ECO:0007669"/>
    <property type="project" value="UniProtKB-KW"/>
</dbReference>
<accession>A0A2M7BCY8</accession>